<evidence type="ECO:0000256" key="2">
    <source>
        <dbReference type="SAM" id="Phobius"/>
    </source>
</evidence>
<dbReference type="Proteomes" id="UP001322277">
    <property type="component" value="Chromosome 2"/>
</dbReference>
<keyword evidence="2" id="KW-0472">Membrane</keyword>
<dbReference type="RefSeq" id="XP_062774865.1">
    <property type="nucleotide sequence ID" value="XM_062918814.1"/>
</dbReference>
<dbReference type="EMBL" id="CP137306">
    <property type="protein sequence ID" value="WQF77641.1"/>
    <property type="molecule type" value="Genomic_DNA"/>
</dbReference>
<gene>
    <name evidence="3" type="ORF">CDEST_02655</name>
</gene>
<evidence type="ECO:0000313" key="3">
    <source>
        <dbReference type="EMBL" id="WQF77641.1"/>
    </source>
</evidence>
<dbReference type="GeneID" id="87939158"/>
<dbReference type="AlphaFoldDB" id="A0AAX4I359"/>
<reference evidence="4" key="1">
    <citation type="journal article" date="2023" name="bioRxiv">
        <title>Complete genome of the Medicago anthracnose fungus, Colletotrichum destructivum, reveals a mini-chromosome-like region within a core chromosome.</title>
        <authorList>
            <person name="Lapalu N."/>
            <person name="Simon A."/>
            <person name="Lu A."/>
            <person name="Plaumann P.-L."/>
            <person name="Amselem J."/>
            <person name="Pigne S."/>
            <person name="Auger A."/>
            <person name="Koch C."/>
            <person name="Dallery J.-F."/>
            <person name="O'Connell R.J."/>
        </authorList>
    </citation>
    <scope>NUCLEOTIDE SEQUENCE [LARGE SCALE GENOMIC DNA]</scope>
    <source>
        <strain evidence="4">CBS 520.97</strain>
    </source>
</reference>
<feature type="region of interest" description="Disordered" evidence="1">
    <location>
        <begin position="146"/>
        <end position="169"/>
    </location>
</feature>
<keyword evidence="4" id="KW-1185">Reference proteome</keyword>
<protein>
    <submittedName>
        <fullName evidence="3">Uncharacterized protein</fullName>
    </submittedName>
</protein>
<sequence>MPLLLQSCNRDGQYSPIHAVKATLGYLAWTVPLRAMYLQFFLVHSPFFLCYGMLLLFTRPGKKKVVCRARLRGNALPRDLSLNRGVASTGRGYMRIRPGLPLIRARKRTLKSFSIATVHALTEESSPHADSRMRLLPDSPAWSVRLRSSRSATQKRKQRRIKRKWSRAT</sequence>
<evidence type="ECO:0000313" key="4">
    <source>
        <dbReference type="Proteomes" id="UP001322277"/>
    </source>
</evidence>
<keyword evidence="2" id="KW-0812">Transmembrane</keyword>
<name>A0AAX4I359_9PEZI</name>
<keyword evidence="2" id="KW-1133">Transmembrane helix</keyword>
<evidence type="ECO:0000256" key="1">
    <source>
        <dbReference type="SAM" id="MobiDB-lite"/>
    </source>
</evidence>
<proteinExistence type="predicted"/>
<dbReference type="KEGG" id="cdet:87939158"/>
<accession>A0AAX4I359</accession>
<organism evidence="3 4">
    <name type="scientific">Colletotrichum destructivum</name>
    <dbReference type="NCBI Taxonomy" id="34406"/>
    <lineage>
        <taxon>Eukaryota</taxon>
        <taxon>Fungi</taxon>
        <taxon>Dikarya</taxon>
        <taxon>Ascomycota</taxon>
        <taxon>Pezizomycotina</taxon>
        <taxon>Sordariomycetes</taxon>
        <taxon>Hypocreomycetidae</taxon>
        <taxon>Glomerellales</taxon>
        <taxon>Glomerellaceae</taxon>
        <taxon>Colletotrichum</taxon>
        <taxon>Colletotrichum destructivum species complex</taxon>
    </lineage>
</organism>
<feature type="compositionally biased region" description="Basic residues" evidence="1">
    <location>
        <begin position="153"/>
        <end position="169"/>
    </location>
</feature>
<feature type="transmembrane region" description="Helical" evidence="2">
    <location>
        <begin position="36"/>
        <end position="58"/>
    </location>
</feature>